<dbReference type="AlphaFoldDB" id="A0A227KP49"/>
<gene>
    <name evidence="2" type="ORF">ADH67_05685</name>
</gene>
<protein>
    <recommendedName>
        <fullName evidence="4">NfeD family protein</fullName>
    </recommendedName>
</protein>
<dbReference type="GeneID" id="78361521"/>
<name>A0A227KP49_9BURK</name>
<evidence type="ECO:0000313" key="3">
    <source>
        <dbReference type="Proteomes" id="UP000214610"/>
    </source>
</evidence>
<organism evidence="2 3">
    <name type="scientific">Turicimonas muris</name>
    <dbReference type="NCBI Taxonomy" id="1796652"/>
    <lineage>
        <taxon>Bacteria</taxon>
        <taxon>Pseudomonadati</taxon>
        <taxon>Pseudomonadota</taxon>
        <taxon>Betaproteobacteria</taxon>
        <taxon>Burkholderiales</taxon>
        <taxon>Sutterellaceae</taxon>
        <taxon>Turicimonas</taxon>
    </lineage>
</organism>
<keyword evidence="1" id="KW-0812">Transmembrane</keyword>
<dbReference type="RefSeq" id="WP_066592946.1">
    <property type="nucleotide sequence ID" value="NZ_CAJTBZ010000011.1"/>
</dbReference>
<reference evidence="3" key="1">
    <citation type="submission" date="2017-05" db="EMBL/GenBank/DDBJ databases">
        <title>Improved OligoMM genomes.</title>
        <authorList>
            <person name="Garzetti D."/>
        </authorList>
    </citation>
    <scope>NUCLEOTIDE SEQUENCE [LARGE SCALE GENOMIC DNA]</scope>
    <source>
        <strain evidence="3">YL45</strain>
    </source>
</reference>
<evidence type="ECO:0008006" key="4">
    <source>
        <dbReference type="Google" id="ProtNLM"/>
    </source>
</evidence>
<feature type="transmembrane region" description="Helical" evidence="1">
    <location>
        <begin position="41"/>
        <end position="65"/>
    </location>
</feature>
<keyword evidence="1" id="KW-0472">Membrane</keyword>
<proteinExistence type="predicted"/>
<sequence>MSLTFFWFVAAAIIGMLDLYFVNILFLIISASCFIAGFSSLFFTSVFVQLAILILSSGLFFAILLTVNSLDRNEVPASERLKRQIGKKVVVHEWMDNRFAKVQFDGKVWEAEIAYTSGESLTPGQYKIWKILPNRLVLIRA</sequence>
<evidence type="ECO:0000313" key="2">
    <source>
        <dbReference type="EMBL" id="OXE49869.1"/>
    </source>
</evidence>
<comment type="caution">
    <text evidence="2">The sequence shown here is derived from an EMBL/GenBank/DDBJ whole genome shotgun (WGS) entry which is preliminary data.</text>
</comment>
<dbReference type="Proteomes" id="UP000214610">
    <property type="component" value="Unassembled WGS sequence"/>
</dbReference>
<keyword evidence="1" id="KW-1133">Transmembrane helix</keyword>
<accession>A0A227KP49</accession>
<keyword evidence="3" id="KW-1185">Reference proteome</keyword>
<evidence type="ECO:0000256" key="1">
    <source>
        <dbReference type="SAM" id="Phobius"/>
    </source>
</evidence>
<dbReference type="EMBL" id="NHMP01000003">
    <property type="protein sequence ID" value="OXE49869.1"/>
    <property type="molecule type" value="Genomic_DNA"/>
</dbReference>
<feature type="transmembrane region" description="Helical" evidence="1">
    <location>
        <begin position="6"/>
        <end position="29"/>
    </location>
</feature>